<sequence length="382" mass="45139">MIRYDKYDKMVWERCKDKITFHLSEKETEIIFYLFFKYEVEILEENDLIKKIVRDRRFKNIKSITTLDENYSLIATEFFCEKFKEFKEKSKEEDISELLDELESYMENITSSFSSFGSGEGYKSHTDPKKKLELTEKLLKNNKLKEFIKILGKFKRMAIKKYKTKIKHFSGEKYSINFGNNLINLLPSEYKNFAEETLFIDLLRRYNENKLLNYKILENNENCGDFVVCLDLSGSMRGNKEIWAKAIALCLMDISLKRNKRYIAILFDDGVRDIKIYEKKVSFDEILDFASVFYGGGTNFEKPLREALKFNGDIVFITDGECEISLEFLEKIREEKQKRRIKIYSICINTKPTVSLKQISDNAITIYELTSKTAEKVFDILI</sequence>
<dbReference type="CDD" id="cd01462">
    <property type="entry name" value="VWA_YIEM_type"/>
    <property type="match status" value="1"/>
</dbReference>
<reference evidence="2 3" key="1">
    <citation type="journal article" date="2015" name="Int. J. Syst. Evol. Microbiol.">
        <title>M ethanocaldococcus bathoardescens sp. nov., a hyperthermophilic methanogen isolated from a volcanically active deep-sea hydrothermal vent.</title>
        <authorList>
            <person name="Stewart L.C."/>
            <person name="Jung J.H."/>
            <person name="Kim Y.T."/>
            <person name="Kwon S.W."/>
            <person name="Park C.S."/>
            <person name="Holden J.F."/>
        </authorList>
    </citation>
    <scope>NUCLEOTIDE SEQUENCE [LARGE SCALE GENOMIC DNA]</scope>
    <source>
        <strain evidence="2 3">JH146</strain>
    </source>
</reference>
<evidence type="ECO:0000313" key="2">
    <source>
        <dbReference type="EMBL" id="AIJ05360.1"/>
    </source>
</evidence>
<name>A0A076LAG1_9EURY</name>
<dbReference type="PANTHER" id="PTHR36846:SF1">
    <property type="entry name" value="PROTEIN VIAA"/>
    <property type="match status" value="1"/>
</dbReference>
<organism evidence="2 3">
    <name type="scientific">Methanocaldococcus bathoardescens</name>
    <dbReference type="NCBI Taxonomy" id="1301915"/>
    <lineage>
        <taxon>Archaea</taxon>
        <taxon>Methanobacteriati</taxon>
        <taxon>Methanobacteriota</taxon>
        <taxon>Methanomada group</taxon>
        <taxon>Methanococci</taxon>
        <taxon>Methanococcales</taxon>
        <taxon>Methanocaldococcaceae</taxon>
        <taxon>Methanocaldococcus</taxon>
    </lineage>
</organism>
<gene>
    <name evidence="2" type="ORF">JH146_0510</name>
</gene>
<feature type="domain" description="VWFA" evidence="1">
    <location>
        <begin position="223"/>
        <end position="382"/>
    </location>
</feature>
<accession>A0A076LAG1</accession>
<protein>
    <recommendedName>
        <fullName evidence="1">VWFA domain-containing protein</fullName>
    </recommendedName>
</protein>
<dbReference type="InterPro" id="IPR036465">
    <property type="entry name" value="vWFA_dom_sf"/>
</dbReference>
<proteinExistence type="predicted"/>
<evidence type="ECO:0000259" key="1">
    <source>
        <dbReference type="SMART" id="SM00327"/>
    </source>
</evidence>
<dbReference type="RefSeq" id="WP_048201560.1">
    <property type="nucleotide sequence ID" value="NZ_CP009149.1"/>
</dbReference>
<dbReference type="PANTHER" id="PTHR36846">
    <property type="entry name" value="PROTEIN VIAA"/>
    <property type="match status" value="1"/>
</dbReference>
<dbReference type="EMBL" id="CP009149">
    <property type="protein sequence ID" value="AIJ05360.1"/>
    <property type="molecule type" value="Genomic_DNA"/>
</dbReference>
<dbReference type="GO" id="GO:0005829">
    <property type="term" value="C:cytosol"/>
    <property type="evidence" value="ECO:0007669"/>
    <property type="project" value="TreeGrafter"/>
</dbReference>
<evidence type="ECO:0000313" key="3">
    <source>
        <dbReference type="Proteomes" id="UP000028781"/>
    </source>
</evidence>
<dbReference type="Gene3D" id="3.40.50.410">
    <property type="entry name" value="von Willebrand factor, type A domain"/>
    <property type="match status" value="1"/>
</dbReference>
<dbReference type="KEGG" id="mjh:JH146_0510"/>
<keyword evidence="3" id="KW-1185">Reference proteome</keyword>
<dbReference type="SUPFAM" id="SSF53300">
    <property type="entry name" value="vWA-like"/>
    <property type="match status" value="1"/>
</dbReference>
<dbReference type="GeneID" id="24891110"/>
<dbReference type="InterPro" id="IPR002035">
    <property type="entry name" value="VWF_A"/>
</dbReference>
<dbReference type="OrthoDB" id="64524at2157"/>
<dbReference type="SMART" id="SM00327">
    <property type="entry name" value="VWA"/>
    <property type="match status" value="1"/>
</dbReference>
<dbReference type="Proteomes" id="UP000028781">
    <property type="component" value="Chromosome"/>
</dbReference>
<dbReference type="STRING" id="1301915.JH146_0510"/>
<dbReference type="AlphaFoldDB" id="A0A076LAG1"/>
<dbReference type="HOGENOM" id="CLU_036888_0_0_2"/>